<dbReference type="VEuPathDB" id="FungiDB:CH63R_13352"/>
<dbReference type="GeneID" id="28872433"/>
<sequence length="172" mass="17923">MPPHMMGTTQIPSWSHASPHPGTKGSLMHSKLAGHGFGVARSPPQASYELVLAGRSEIVRVTAGRDVTVEGSADDADDVEDTDGAEVAEDSEDVGDAGEAEDEGDEEAGCVMEMSVVGTVSGIERKDVTAGSAEVAAARVDAPRTARILETSIANCWFLTLADPGSWSMNPR</sequence>
<name>A0A1B7XWU9_COLHI</name>
<dbReference type="EMBL" id="LTAN01000009">
    <property type="protein sequence ID" value="OBR04225.1"/>
    <property type="molecule type" value="Genomic_DNA"/>
</dbReference>
<reference evidence="3" key="1">
    <citation type="journal article" date="2017" name="BMC Genomics">
        <title>Gapless genome assembly of Colletotrichum higginsianum reveals chromosome structure and association of transposable elements with secondary metabolite gene clusters.</title>
        <authorList>
            <person name="Dallery J.-F."/>
            <person name="Lapalu N."/>
            <person name="Zampounis A."/>
            <person name="Pigne S."/>
            <person name="Luyten I."/>
            <person name="Amselem J."/>
            <person name="Wittenberg A.H.J."/>
            <person name="Zhou S."/>
            <person name="de Queiroz M.V."/>
            <person name="Robin G.P."/>
            <person name="Auger A."/>
            <person name="Hainaut M."/>
            <person name="Henrissat B."/>
            <person name="Kim K.-T."/>
            <person name="Lee Y.-H."/>
            <person name="Lespinet O."/>
            <person name="Schwartz D.C."/>
            <person name="Thon M.R."/>
            <person name="O'Connell R.J."/>
        </authorList>
    </citation>
    <scope>NUCLEOTIDE SEQUENCE [LARGE SCALE GENOMIC DNA]</scope>
    <source>
        <strain evidence="3">IMI 349063</strain>
    </source>
</reference>
<protein>
    <submittedName>
        <fullName evidence="2">Uncharacterized protein</fullName>
    </submittedName>
</protein>
<feature type="region of interest" description="Disordered" evidence="1">
    <location>
        <begin position="1"/>
        <end position="41"/>
    </location>
</feature>
<dbReference type="Proteomes" id="UP000092177">
    <property type="component" value="Chromosome 9"/>
</dbReference>
<dbReference type="AlphaFoldDB" id="A0A1B7XWU9"/>
<feature type="region of interest" description="Disordered" evidence="1">
    <location>
        <begin position="65"/>
        <end position="107"/>
    </location>
</feature>
<gene>
    <name evidence="2" type="ORF">CH63R_13352</name>
</gene>
<proteinExistence type="predicted"/>
<dbReference type="RefSeq" id="XP_018152743.1">
    <property type="nucleotide sequence ID" value="XM_018308326.1"/>
</dbReference>
<dbReference type="KEGG" id="chig:CH63R_13352"/>
<feature type="compositionally biased region" description="Acidic residues" evidence="1">
    <location>
        <begin position="72"/>
        <end position="107"/>
    </location>
</feature>
<feature type="compositionally biased region" description="Polar residues" evidence="1">
    <location>
        <begin position="7"/>
        <end position="16"/>
    </location>
</feature>
<keyword evidence="3" id="KW-1185">Reference proteome</keyword>
<accession>A0A1B7XWU9</accession>
<organism evidence="2 3">
    <name type="scientific">Colletotrichum higginsianum (strain IMI 349063)</name>
    <name type="common">Crucifer anthracnose fungus</name>
    <dbReference type="NCBI Taxonomy" id="759273"/>
    <lineage>
        <taxon>Eukaryota</taxon>
        <taxon>Fungi</taxon>
        <taxon>Dikarya</taxon>
        <taxon>Ascomycota</taxon>
        <taxon>Pezizomycotina</taxon>
        <taxon>Sordariomycetes</taxon>
        <taxon>Hypocreomycetidae</taxon>
        <taxon>Glomerellales</taxon>
        <taxon>Glomerellaceae</taxon>
        <taxon>Colletotrichum</taxon>
        <taxon>Colletotrichum destructivum species complex</taxon>
    </lineage>
</organism>
<comment type="caution">
    <text evidence="2">The sequence shown here is derived from an EMBL/GenBank/DDBJ whole genome shotgun (WGS) entry which is preliminary data.</text>
</comment>
<evidence type="ECO:0000313" key="2">
    <source>
        <dbReference type="EMBL" id="OBR04225.1"/>
    </source>
</evidence>
<evidence type="ECO:0000256" key="1">
    <source>
        <dbReference type="SAM" id="MobiDB-lite"/>
    </source>
</evidence>
<evidence type="ECO:0000313" key="3">
    <source>
        <dbReference type="Proteomes" id="UP000092177"/>
    </source>
</evidence>